<protein>
    <recommendedName>
        <fullName evidence="3">Lipoprotein</fullName>
    </recommendedName>
</protein>
<evidence type="ECO:0000313" key="2">
    <source>
        <dbReference type="Proteomes" id="UP001565200"/>
    </source>
</evidence>
<keyword evidence="2" id="KW-1185">Reference proteome</keyword>
<name>A0ABV4CU98_9BACT</name>
<evidence type="ECO:0000313" key="1">
    <source>
        <dbReference type="EMBL" id="MEY8244968.1"/>
    </source>
</evidence>
<proteinExistence type="predicted"/>
<organism evidence="1 2">
    <name type="scientific">Heminiphilus faecis</name>
    <dbReference type="NCBI Taxonomy" id="2601703"/>
    <lineage>
        <taxon>Bacteria</taxon>
        <taxon>Pseudomonadati</taxon>
        <taxon>Bacteroidota</taxon>
        <taxon>Bacteroidia</taxon>
        <taxon>Bacteroidales</taxon>
        <taxon>Muribaculaceae</taxon>
        <taxon>Heminiphilus</taxon>
    </lineage>
</organism>
<dbReference type="Proteomes" id="UP001565200">
    <property type="component" value="Unassembled WGS sequence"/>
</dbReference>
<reference evidence="1 2" key="1">
    <citation type="submission" date="2024-03" db="EMBL/GenBank/DDBJ databases">
        <title>Mouse gut bacterial collection (mGBC) of GemPharmatech.</title>
        <authorList>
            <person name="He Y."/>
            <person name="Dong L."/>
            <person name="Wu D."/>
            <person name="Gao X."/>
            <person name="Lin Z."/>
        </authorList>
    </citation>
    <scope>NUCLEOTIDE SEQUENCE [LARGE SCALE GENOMIC DNA]</scope>
    <source>
        <strain evidence="1 2">54-13</strain>
    </source>
</reference>
<evidence type="ECO:0008006" key="3">
    <source>
        <dbReference type="Google" id="ProtNLM"/>
    </source>
</evidence>
<comment type="caution">
    <text evidence="1">The sequence shown here is derived from an EMBL/GenBank/DDBJ whole genome shotgun (WGS) entry which is preliminary data.</text>
</comment>
<dbReference type="RefSeq" id="WP_121699932.1">
    <property type="nucleotide sequence ID" value="NZ_JBCLPP010000010.1"/>
</dbReference>
<dbReference type="EMBL" id="JBCLPP010000010">
    <property type="protein sequence ID" value="MEY8244968.1"/>
    <property type="molecule type" value="Genomic_DNA"/>
</dbReference>
<sequence>MYTVAGLVRRSVFAPFLCLLVCLSGCHGSEHLERWKLIEIEASGITLDGSDILHGSIPPGGGSFTLQGIGDGAQFAFMTSLSLNDENIWRGTVTDSDPISLTEPVVSGEWGSVKYLTDKPPFKLSFTISPNESGAPRHIDMTLGGVWYSKRDIELTQQPR</sequence>
<gene>
    <name evidence="1" type="ORF">AAK873_04965</name>
</gene>
<accession>A0ABV4CU98</accession>